<organism evidence="2 3">
    <name type="scientific">Cerrena zonata</name>
    <dbReference type="NCBI Taxonomy" id="2478898"/>
    <lineage>
        <taxon>Eukaryota</taxon>
        <taxon>Fungi</taxon>
        <taxon>Dikarya</taxon>
        <taxon>Basidiomycota</taxon>
        <taxon>Agaricomycotina</taxon>
        <taxon>Agaricomycetes</taxon>
        <taxon>Polyporales</taxon>
        <taxon>Cerrenaceae</taxon>
        <taxon>Cerrena</taxon>
    </lineage>
</organism>
<dbReference type="InterPro" id="IPR016135">
    <property type="entry name" value="UBQ-conjugating_enzyme/RWD"/>
</dbReference>
<evidence type="ECO:0000313" key="2">
    <source>
        <dbReference type="EMBL" id="KAK7684713.1"/>
    </source>
</evidence>
<keyword evidence="3" id="KW-1185">Reference proteome</keyword>
<dbReference type="Gene3D" id="3.10.110.10">
    <property type="entry name" value="Ubiquitin Conjugating Enzyme"/>
    <property type="match status" value="1"/>
</dbReference>
<evidence type="ECO:0000313" key="3">
    <source>
        <dbReference type="Proteomes" id="UP001385951"/>
    </source>
</evidence>
<dbReference type="InterPro" id="IPR040213">
    <property type="entry name" value="GIR2-like"/>
</dbReference>
<name>A0AAW0FSU9_9APHY</name>
<protein>
    <recommendedName>
        <fullName evidence="1">RWD domain-containing protein</fullName>
    </recommendedName>
</protein>
<reference evidence="2 3" key="1">
    <citation type="submission" date="2022-09" db="EMBL/GenBank/DDBJ databases">
        <authorList>
            <person name="Palmer J.M."/>
        </authorList>
    </citation>
    <scope>NUCLEOTIDE SEQUENCE [LARGE SCALE GENOMIC DNA]</scope>
    <source>
        <strain evidence="2 3">DSM 7382</strain>
    </source>
</reference>
<dbReference type="InterPro" id="IPR006575">
    <property type="entry name" value="RWD_dom"/>
</dbReference>
<dbReference type="PROSITE" id="PS50908">
    <property type="entry name" value="RWD"/>
    <property type="match status" value="1"/>
</dbReference>
<proteinExistence type="predicted"/>
<dbReference type="Proteomes" id="UP001385951">
    <property type="component" value="Unassembled WGS sequence"/>
</dbReference>
<feature type="domain" description="RWD" evidence="1">
    <location>
        <begin position="9"/>
        <end position="108"/>
    </location>
</feature>
<evidence type="ECO:0000259" key="1">
    <source>
        <dbReference type="PROSITE" id="PS50908"/>
    </source>
</evidence>
<comment type="caution">
    <text evidence="2">The sequence shown here is derived from an EMBL/GenBank/DDBJ whole genome shotgun (WGS) entry which is preliminary data.</text>
</comment>
<accession>A0AAW0FSU9</accession>
<dbReference type="EMBL" id="JASBNA010000024">
    <property type="protein sequence ID" value="KAK7684713.1"/>
    <property type="molecule type" value="Genomic_DNA"/>
</dbReference>
<gene>
    <name evidence="2" type="ORF">QCA50_012296</name>
</gene>
<dbReference type="SUPFAM" id="SSF54495">
    <property type="entry name" value="UBC-like"/>
    <property type="match status" value="1"/>
</dbReference>
<sequence length="202" mass="23487">MDPHEEQQQELEVLQSIYPDELTLVSPTNYSIKIALDTQSDHDEVVIPDEDEDDEDPNKAIHLSESIEFSKEDLKFLLNKLNEEAELQIGMPSVFALATQLKDESEILFQKKLDKAQKDYDDQLLAKERQEQNKFIGTKVTKESWLNWRNNFRNELQIELKDKERQDKIHNGKLTGREIFERGLAGDDDLSDITDNLKQVTV</sequence>
<dbReference type="Pfam" id="PF05773">
    <property type="entry name" value="RWD"/>
    <property type="match status" value="1"/>
</dbReference>
<dbReference type="AlphaFoldDB" id="A0AAW0FSU9"/>
<dbReference type="PANTHER" id="PTHR12292">
    <property type="entry name" value="RWD DOMAIN-CONTAINING PROTEIN"/>
    <property type="match status" value="1"/>
</dbReference>
<dbReference type="SMART" id="SM00591">
    <property type="entry name" value="RWD"/>
    <property type="match status" value="1"/>
</dbReference>